<evidence type="ECO:0008006" key="4">
    <source>
        <dbReference type="Google" id="ProtNLM"/>
    </source>
</evidence>
<proteinExistence type="predicted"/>
<dbReference type="EMBL" id="JAUHQA010000001">
    <property type="protein sequence ID" value="MDN4479646.1"/>
    <property type="molecule type" value="Genomic_DNA"/>
</dbReference>
<protein>
    <recommendedName>
        <fullName evidence="4">Excreted virulence factor EspC, type VII ESX diderm</fullName>
    </recommendedName>
</protein>
<dbReference type="Proteomes" id="UP001172708">
    <property type="component" value="Unassembled WGS sequence"/>
</dbReference>
<accession>A0ABT8GED7</accession>
<evidence type="ECO:0000313" key="2">
    <source>
        <dbReference type="EMBL" id="MDN4479646.1"/>
    </source>
</evidence>
<sequence length="103" mass="10379">MSGTVSDVEQSVDAAADAADAVSAALGSLTAVRAAFESAADPRREAGKALVSRARSTLAAVHEGTLAFVEADQTMAASTTAARTATEAGPPPYSSRRFGQVPQ</sequence>
<comment type="caution">
    <text evidence="2">The sequence shown here is derived from an EMBL/GenBank/DDBJ whole genome shotgun (WGS) entry which is preliminary data.</text>
</comment>
<feature type="region of interest" description="Disordered" evidence="1">
    <location>
        <begin position="76"/>
        <end position="103"/>
    </location>
</feature>
<reference evidence="2" key="1">
    <citation type="submission" date="2023-06" db="EMBL/GenBank/DDBJ databases">
        <title>Egi l300058.</title>
        <authorList>
            <person name="Gao L."/>
            <person name="Fang B.-Z."/>
            <person name="Li W.-J."/>
        </authorList>
    </citation>
    <scope>NUCLEOTIDE SEQUENCE</scope>
    <source>
        <strain evidence="2">EGI L300058</strain>
    </source>
</reference>
<keyword evidence="3" id="KW-1185">Reference proteome</keyword>
<name>A0ABT8GED7_9MICO</name>
<gene>
    <name evidence="2" type="ORF">QQX02_01735</name>
</gene>
<organism evidence="2 3">
    <name type="scientific">Demequina muriae</name>
    <dbReference type="NCBI Taxonomy" id="3051664"/>
    <lineage>
        <taxon>Bacteria</taxon>
        <taxon>Bacillati</taxon>
        <taxon>Actinomycetota</taxon>
        <taxon>Actinomycetes</taxon>
        <taxon>Micrococcales</taxon>
        <taxon>Demequinaceae</taxon>
        <taxon>Demequina</taxon>
    </lineage>
</organism>
<evidence type="ECO:0000313" key="3">
    <source>
        <dbReference type="Proteomes" id="UP001172708"/>
    </source>
</evidence>
<evidence type="ECO:0000256" key="1">
    <source>
        <dbReference type="SAM" id="MobiDB-lite"/>
    </source>
</evidence>
<feature type="compositionally biased region" description="Low complexity" evidence="1">
    <location>
        <begin position="76"/>
        <end position="88"/>
    </location>
</feature>